<dbReference type="SFLD" id="SFLDS00003">
    <property type="entry name" value="Haloacid_Dehalogenase"/>
    <property type="match status" value="1"/>
</dbReference>
<dbReference type="Gene3D" id="3.40.50.1000">
    <property type="entry name" value="HAD superfamily/HAD-like"/>
    <property type="match status" value="1"/>
</dbReference>
<gene>
    <name evidence="5" type="ORF">AMJ87_08925</name>
</gene>
<dbReference type="InterPro" id="IPR041492">
    <property type="entry name" value="HAD_2"/>
</dbReference>
<keyword evidence="2" id="KW-0479">Metal-binding</keyword>
<dbReference type="PANTHER" id="PTHR46470:SF2">
    <property type="entry name" value="GLYCERALDEHYDE 3-PHOSPHATE PHOSPHATASE"/>
    <property type="match status" value="1"/>
</dbReference>
<dbReference type="SUPFAM" id="SSF56784">
    <property type="entry name" value="HAD-like"/>
    <property type="match status" value="1"/>
</dbReference>
<evidence type="ECO:0000313" key="6">
    <source>
        <dbReference type="Proteomes" id="UP000051096"/>
    </source>
</evidence>
<dbReference type="Pfam" id="PF13419">
    <property type="entry name" value="HAD_2"/>
    <property type="match status" value="1"/>
</dbReference>
<evidence type="ECO:0008006" key="7">
    <source>
        <dbReference type="Google" id="ProtNLM"/>
    </source>
</evidence>
<dbReference type="GO" id="GO:0046872">
    <property type="term" value="F:metal ion binding"/>
    <property type="evidence" value="ECO:0007669"/>
    <property type="project" value="UniProtKB-KW"/>
</dbReference>
<organism evidence="5 6">
    <name type="scientific">candidate division WOR_3 bacterium SM23_60</name>
    <dbReference type="NCBI Taxonomy" id="1703780"/>
    <lineage>
        <taxon>Bacteria</taxon>
        <taxon>Bacteria division WOR-3</taxon>
    </lineage>
</organism>
<keyword evidence="3" id="KW-0378">Hydrolase</keyword>
<dbReference type="Gene3D" id="1.10.150.520">
    <property type="match status" value="1"/>
</dbReference>
<dbReference type="PRINTS" id="PR00413">
    <property type="entry name" value="HADHALOGNASE"/>
</dbReference>
<reference evidence="5 6" key="1">
    <citation type="journal article" date="2015" name="Microbiome">
        <title>Genomic resolution of linkages in carbon, nitrogen, and sulfur cycling among widespread estuary sediment bacteria.</title>
        <authorList>
            <person name="Baker B.J."/>
            <person name="Lazar C.S."/>
            <person name="Teske A.P."/>
            <person name="Dick G.J."/>
        </authorList>
    </citation>
    <scope>NUCLEOTIDE SEQUENCE [LARGE SCALE GENOMIC DNA]</scope>
    <source>
        <strain evidence="5">SM23_60</strain>
    </source>
</reference>
<accession>A0A0S8GFG7</accession>
<dbReference type="NCBIfam" id="TIGR01662">
    <property type="entry name" value="HAD-SF-IIIA"/>
    <property type="match status" value="1"/>
</dbReference>
<name>A0A0S8GFG7_UNCW3</name>
<dbReference type="InterPro" id="IPR023214">
    <property type="entry name" value="HAD_sf"/>
</dbReference>
<keyword evidence="4" id="KW-0460">Magnesium</keyword>
<protein>
    <recommendedName>
        <fullName evidence="7">Haloacid dehalogenase</fullName>
    </recommendedName>
</protein>
<comment type="cofactor">
    <cofactor evidence="1">
        <name>Mg(2+)</name>
        <dbReference type="ChEBI" id="CHEBI:18420"/>
    </cofactor>
</comment>
<dbReference type="InterPro" id="IPR006549">
    <property type="entry name" value="HAD-SF_hydro_IIIA"/>
</dbReference>
<dbReference type="GO" id="GO:0016791">
    <property type="term" value="F:phosphatase activity"/>
    <property type="evidence" value="ECO:0007669"/>
    <property type="project" value="TreeGrafter"/>
</dbReference>
<evidence type="ECO:0000256" key="2">
    <source>
        <dbReference type="ARBA" id="ARBA00022723"/>
    </source>
</evidence>
<comment type="caution">
    <text evidence="5">The sequence shown here is derived from an EMBL/GenBank/DDBJ whole genome shotgun (WGS) entry which is preliminary data.</text>
</comment>
<dbReference type="InterPro" id="IPR006439">
    <property type="entry name" value="HAD-SF_hydro_IA"/>
</dbReference>
<dbReference type="EMBL" id="LJUO01000093">
    <property type="protein sequence ID" value="KPK70362.1"/>
    <property type="molecule type" value="Genomic_DNA"/>
</dbReference>
<dbReference type="NCBIfam" id="TIGR01549">
    <property type="entry name" value="HAD-SF-IA-v1"/>
    <property type="match status" value="1"/>
</dbReference>
<dbReference type="SFLD" id="SFLDG01129">
    <property type="entry name" value="C1.5:_HAD__Beta-PGM__Phosphata"/>
    <property type="match status" value="1"/>
</dbReference>
<proteinExistence type="predicted"/>
<dbReference type="InterPro" id="IPR051400">
    <property type="entry name" value="HAD-like_hydrolase"/>
</dbReference>
<dbReference type="Proteomes" id="UP000051096">
    <property type="component" value="Unassembled WGS sequence"/>
</dbReference>
<dbReference type="NCBIfam" id="TIGR01509">
    <property type="entry name" value="HAD-SF-IA-v3"/>
    <property type="match status" value="1"/>
</dbReference>
<dbReference type="AlphaFoldDB" id="A0A0S8GFG7"/>
<dbReference type="PATRIC" id="fig|1703780.3.peg.752"/>
<dbReference type="GO" id="GO:0044281">
    <property type="term" value="P:small molecule metabolic process"/>
    <property type="evidence" value="ECO:0007669"/>
    <property type="project" value="UniProtKB-ARBA"/>
</dbReference>
<evidence type="ECO:0000256" key="1">
    <source>
        <dbReference type="ARBA" id="ARBA00001946"/>
    </source>
</evidence>
<dbReference type="InterPro" id="IPR036412">
    <property type="entry name" value="HAD-like_sf"/>
</dbReference>
<dbReference type="PANTHER" id="PTHR46470">
    <property type="entry name" value="N-ACYLNEURAMINATE-9-PHOSPHATASE"/>
    <property type="match status" value="1"/>
</dbReference>
<evidence type="ECO:0000256" key="3">
    <source>
        <dbReference type="ARBA" id="ARBA00022801"/>
    </source>
</evidence>
<evidence type="ECO:0000313" key="5">
    <source>
        <dbReference type="EMBL" id="KPK70362.1"/>
    </source>
</evidence>
<evidence type="ECO:0000256" key="4">
    <source>
        <dbReference type="ARBA" id="ARBA00022842"/>
    </source>
</evidence>
<sequence length="227" mass="25796">MIKAIVFDLDNTLVDFMAMKEAAIEAAVVAMIDAGLNMSRHAAKESIYRIYEEEGIEDQRVFDKFFTKEFGRIDYRIHAAGIVGYRRAREAALVLYPHVHLALMELIKRGKKLAVVSDAPRLQAWLRLCQLNLQHTFDCVITFEDTLKRKPDPEPFRKALAQLQVSASEAIMVGDWAERDIIGARVLGMKTVFARYGDRFGTKQSGADFEIDDIMTILPIVDRLSEE</sequence>